<dbReference type="InterPro" id="IPR006564">
    <property type="entry name" value="Znf_PMZ"/>
</dbReference>
<evidence type="ECO:0000256" key="3">
    <source>
        <dbReference type="ARBA" id="ARBA00022833"/>
    </source>
</evidence>
<dbReference type="AlphaFoldDB" id="A0AAN8YD46"/>
<evidence type="ECO:0000256" key="1">
    <source>
        <dbReference type="ARBA" id="ARBA00022723"/>
    </source>
</evidence>
<evidence type="ECO:0000256" key="4">
    <source>
        <dbReference type="PROSITE-ProRule" id="PRU00325"/>
    </source>
</evidence>
<dbReference type="EMBL" id="JBANQN010000005">
    <property type="protein sequence ID" value="KAK6788650.1"/>
    <property type="molecule type" value="Genomic_DNA"/>
</dbReference>
<keyword evidence="1" id="KW-0479">Metal-binding</keyword>
<gene>
    <name evidence="6" type="ORF">RDI58_012448</name>
</gene>
<dbReference type="PANTHER" id="PTHR31973:SF189">
    <property type="entry name" value="TRANSPOSASE, MUDR, PLANT, MULE TRANSPOSASE DOMAIN PROTEIN-RELATED"/>
    <property type="match status" value="1"/>
</dbReference>
<keyword evidence="3" id="KW-0862">Zinc</keyword>
<dbReference type="GO" id="GO:0008270">
    <property type="term" value="F:zinc ion binding"/>
    <property type="evidence" value="ECO:0007669"/>
    <property type="project" value="UniProtKB-KW"/>
</dbReference>
<dbReference type="Pfam" id="PF04434">
    <property type="entry name" value="SWIM"/>
    <property type="match status" value="1"/>
</dbReference>
<dbReference type="InterPro" id="IPR007527">
    <property type="entry name" value="Znf_SWIM"/>
</dbReference>
<evidence type="ECO:0000256" key="2">
    <source>
        <dbReference type="ARBA" id="ARBA00022771"/>
    </source>
</evidence>
<dbReference type="Proteomes" id="UP001371456">
    <property type="component" value="Unassembled WGS sequence"/>
</dbReference>
<organism evidence="6 7">
    <name type="scientific">Solanum bulbocastanum</name>
    <name type="common">Wild potato</name>
    <dbReference type="NCBI Taxonomy" id="147425"/>
    <lineage>
        <taxon>Eukaryota</taxon>
        <taxon>Viridiplantae</taxon>
        <taxon>Streptophyta</taxon>
        <taxon>Embryophyta</taxon>
        <taxon>Tracheophyta</taxon>
        <taxon>Spermatophyta</taxon>
        <taxon>Magnoliopsida</taxon>
        <taxon>eudicotyledons</taxon>
        <taxon>Gunneridae</taxon>
        <taxon>Pentapetalae</taxon>
        <taxon>asterids</taxon>
        <taxon>lamiids</taxon>
        <taxon>Solanales</taxon>
        <taxon>Solanaceae</taxon>
        <taxon>Solanoideae</taxon>
        <taxon>Solaneae</taxon>
        <taxon>Solanum</taxon>
    </lineage>
</organism>
<sequence length="181" mass="21552">MDLLVEENLLEYPPKSWCRAYFDIVCKNPVVENNITESFNLCILEARFKPIIGMLEDIRIKVMNRLGEQEDSVMKWTSEFSPKILKLYNEYMKIAQICRVDCNGDNRYEVTEGDDRHIVNLRVKRCTCRPWDLEGISCSHTIKVLLHERINPLIEMNWYYNKEAFLLTYKHKLQPLRGENF</sequence>
<proteinExistence type="predicted"/>
<evidence type="ECO:0000313" key="6">
    <source>
        <dbReference type="EMBL" id="KAK6788650.1"/>
    </source>
</evidence>
<feature type="domain" description="SWIM-type" evidence="5">
    <location>
        <begin position="108"/>
        <end position="149"/>
    </location>
</feature>
<name>A0AAN8YD46_SOLBU</name>
<dbReference type="PANTHER" id="PTHR31973">
    <property type="entry name" value="POLYPROTEIN, PUTATIVE-RELATED"/>
    <property type="match status" value="1"/>
</dbReference>
<dbReference type="SMART" id="SM00575">
    <property type="entry name" value="ZnF_PMZ"/>
    <property type="match status" value="1"/>
</dbReference>
<accession>A0AAN8YD46</accession>
<keyword evidence="7" id="KW-1185">Reference proteome</keyword>
<keyword evidence="2 4" id="KW-0863">Zinc-finger</keyword>
<evidence type="ECO:0000313" key="7">
    <source>
        <dbReference type="Proteomes" id="UP001371456"/>
    </source>
</evidence>
<evidence type="ECO:0000259" key="5">
    <source>
        <dbReference type="PROSITE" id="PS50966"/>
    </source>
</evidence>
<dbReference type="PROSITE" id="PS50966">
    <property type="entry name" value="ZF_SWIM"/>
    <property type="match status" value="1"/>
</dbReference>
<reference evidence="6 7" key="1">
    <citation type="submission" date="2024-02" db="EMBL/GenBank/DDBJ databases">
        <title>de novo genome assembly of Solanum bulbocastanum strain 11H21.</title>
        <authorList>
            <person name="Hosaka A.J."/>
        </authorList>
    </citation>
    <scope>NUCLEOTIDE SEQUENCE [LARGE SCALE GENOMIC DNA]</scope>
    <source>
        <tissue evidence="6">Young leaves</tissue>
    </source>
</reference>
<comment type="caution">
    <text evidence="6">The sequence shown here is derived from an EMBL/GenBank/DDBJ whole genome shotgun (WGS) entry which is preliminary data.</text>
</comment>
<protein>
    <recommendedName>
        <fullName evidence="5">SWIM-type domain-containing protein</fullName>
    </recommendedName>
</protein>